<sequence>MECLGVIYIGDRETGKTHLVLELANPKGNYVKVTYPDYQFLRGLFLDLELGSPKATGSIAPEGINEQYIEVNVTLPTGEKMIALDWLDTPGEIWRQYWQKNQPDEWQRFLETIRKAEGIMLILPPYRDIIKPTGQVNKDDFITRQQWCNRFDRWLEFFQQDCPKIRHLLLCLNKADLLRVDLEEEARKLAFNPDFQPMTWQERDNYVFQRYFRPIHPQINQLNRSIQGLTIRCFITSIYNRKLLELPWIYLGSHLAK</sequence>
<dbReference type="InterPro" id="IPR027417">
    <property type="entry name" value="P-loop_NTPase"/>
</dbReference>
<dbReference type="STRING" id="449447.MAE_40730"/>
<name>B0JR26_MICAN</name>
<protein>
    <recommendedName>
        <fullName evidence="3">G domain-containing protein</fullName>
    </recommendedName>
</protein>
<proteinExistence type="predicted"/>
<dbReference type="EnsemblBacteria" id="BAG03895">
    <property type="protein sequence ID" value="BAG03895"/>
    <property type="gene ID" value="MAE_40730"/>
</dbReference>
<evidence type="ECO:0000313" key="2">
    <source>
        <dbReference type="Proteomes" id="UP000001510"/>
    </source>
</evidence>
<dbReference type="HOGENOM" id="CLU_917164_0_0_3"/>
<keyword evidence="2" id="KW-1185">Reference proteome</keyword>
<dbReference type="AlphaFoldDB" id="B0JR26"/>
<reference evidence="1 2" key="1">
    <citation type="journal article" date="2007" name="DNA Res.">
        <title>Complete genomic structure of the bloom-forming toxic cyanobacterium Microcystis aeruginosa NIES-843.</title>
        <authorList>
            <person name="Kaneko T."/>
            <person name="Nakajima N."/>
            <person name="Okamoto S."/>
            <person name="Suzuki I."/>
            <person name="Tanabe Y."/>
            <person name="Tamaoki M."/>
            <person name="Nakamura Y."/>
            <person name="Kasai F."/>
            <person name="Watanabe A."/>
            <person name="Kawashima K."/>
            <person name="Kishida Y."/>
            <person name="Ono A."/>
            <person name="Shimizu Y."/>
            <person name="Takahashi C."/>
            <person name="Minami C."/>
            <person name="Fujishiro T."/>
            <person name="Kohara M."/>
            <person name="Katoh M."/>
            <person name="Nakazaki N."/>
            <person name="Nakayama S."/>
            <person name="Yamada M."/>
            <person name="Tabata S."/>
            <person name="Watanabe M.M."/>
        </authorList>
    </citation>
    <scope>NUCLEOTIDE SEQUENCE [LARGE SCALE GENOMIC DNA]</scope>
    <source>
        <strain evidence="2">NIES-843 / IAM M-247</strain>
    </source>
</reference>
<dbReference type="eggNOG" id="COG1100">
    <property type="taxonomic scope" value="Bacteria"/>
</dbReference>
<dbReference type="RefSeq" id="WP_012266778.1">
    <property type="nucleotide sequence ID" value="NC_010296.1"/>
</dbReference>
<gene>
    <name evidence="1" type="ordered locus">MAE_40730</name>
</gene>
<dbReference type="KEGG" id="mar:MAE_40730"/>
<dbReference type="Proteomes" id="UP000001510">
    <property type="component" value="Chromosome"/>
</dbReference>
<evidence type="ECO:0000313" key="1">
    <source>
        <dbReference type="EMBL" id="BAG03895.1"/>
    </source>
</evidence>
<evidence type="ECO:0008006" key="3">
    <source>
        <dbReference type="Google" id="ProtNLM"/>
    </source>
</evidence>
<organism evidence="1 2">
    <name type="scientific">Microcystis aeruginosa (strain NIES-843 / IAM M-2473)</name>
    <dbReference type="NCBI Taxonomy" id="449447"/>
    <lineage>
        <taxon>Bacteria</taxon>
        <taxon>Bacillati</taxon>
        <taxon>Cyanobacteriota</taxon>
        <taxon>Cyanophyceae</taxon>
        <taxon>Oscillatoriophycideae</taxon>
        <taxon>Chroococcales</taxon>
        <taxon>Microcystaceae</taxon>
        <taxon>Microcystis</taxon>
    </lineage>
</organism>
<dbReference type="Gene3D" id="3.40.50.300">
    <property type="entry name" value="P-loop containing nucleotide triphosphate hydrolases"/>
    <property type="match status" value="1"/>
</dbReference>
<accession>B0JR26</accession>
<dbReference type="SUPFAM" id="SSF52540">
    <property type="entry name" value="P-loop containing nucleoside triphosphate hydrolases"/>
    <property type="match status" value="1"/>
</dbReference>
<dbReference type="EMBL" id="AP009552">
    <property type="protein sequence ID" value="BAG03895.1"/>
    <property type="molecule type" value="Genomic_DNA"/>
</dbReference>
<dbReference type="PaxDb" id="449447-MAE_40730"/>